<dbReference type="GO" id="GO:0004674">
    <property type="term" value="F:protein serine/threonine kinase activity"/>
    <property type="evidence" value="ECO:0007669"/>
    <property type="project" value="UniProtKB-EC"/>
</dbReference>
<dbReference type="Pfam" id="PF00069">
    <property type="entry name" value="Pkinase"/>
    <property type="match status" value="1"/>
</dbReference>
<organism evidence="7 8">
    <name type="scientific">candidate division WOR-1 bacterium RIFCSPLOWO2_12_FULL_45_9</name>
    <dbReference type="NCBI Taxonomy" id="1802568"/>
    <lineage>
        <taxon>Bacteria</taxon>
        <taxon>Bacillati</taxon>
        <taxon>Saganbacteria</taxon>
    </lineage>
</organism>
<dbReference type="GO" id="GO:0005524">
    <property type="term" value="F:ATP binding"/>
    <property type="evidence" value="ECO:0007669"/>
    <property type="project" value="UniProtKB-KW"/>
</dbReference>
<keyword evidence="2" id="KW-0808">Transferase</keyword>
<gene>
    <name evidence="7" type="ORF">A3F86_05615</name>
</gene>
<dbReference type="SUPFAM" id="SSF56112">
    <property type="entry name" value="Protein kinase-like (PK-like)"/>
    <property type="match status" value="1"/>
</dbReference>
<sequence>MLHKIAKTGTTKIHLAFDVDQGHDVILKVVSRENPDVIRALVNEARMLEKRISMSFPEFYEYGELSSSDFNFIAMEAIPGRNLSDLIKMNTAGVTWWKAVGYVREVGQALKDLHEGGYVHQDIKPANIILPDNGGSLGSIRLIDLGLACGIDAVAPKIFLGTPEYASPEQVKEKKTSVRSDIYSLGIVLFELLTGKNPMLDKNWARSLTNQLIKPFPELPREALVGKLNDVVFARLRNIIAGMTAKDPADRPQNIDIVLEALGELGPPPFPDSALKYIRLLPI</sequence>
<evidence type="ECO:0000256" key="5">
    <source>
        <dbReference type="ARBA" id="ARBA00022840"/>
    </source>
</evidence>
<dbReference type="PANTHER" id="PTHR43289:SF6">
    <property type="entry name" value="SERINE_THREONINE-PROTEIN KINASE NEKL-3"/>
    <property type="match status" value="1"/>
</dbReference>
<evidence type="ECO:0000313" key="7">
    <source>
        <dbReference type="EMBL" id="OGC08236.1"/>
    </source>
</evidence>
<dbReference type="SMART" id="SM00220">
    <property type="entry name" value="S_TKc"/>
    <property type="match status" value="1"/>
</dbReference>
<evidence type="ECO:0000313" key="8">
    <source>
        <dbReference type="Proteomes" id="UP000179095"/>
    </source>
</evidence>
<accession>A0A1F4RJE0</accession>
<dbReference type="PROSITE" id="PS50011">
    <property type="entry name" value="PROTEIN_KINASE_DOM"/>
    <property type="match status" value="1"/>
</dbReference>
<reference evidence="7 8" key="1">
    <citation type="journal article" date="2016" name="Nat. Commun.">
        <title>Thousands of microbial genomes shed light on interconnected biogeochemical processes in an aquifer system.</title>
        <authorList>
            <person name="Anantharaman K."/>
            <person name="Brown C.T."/>
            <person name="Hug L.A."/>
            <person name="Sharon I."/>
            <person name="Castelle C.J."/>
            <person name="Probst A.J."/>
            <person name="Thomas B.C."/>
            <person name="Singh A."/>
            <person name="Wilkins M.J."/>
            <person name="Karaoz U."/>
            <person name="Brodie E.L."/>
            <person name="Williams K.H."/>
            <person name="Hubbard S.S."/>
            <person name="Banfield J.F."/>
        </authorList>
    </citation>
    <scope>NUCLEOTIDE SEQUENCE [LARGE SCALE GENOMIC DNA]</scope>
</reference>
<evidence type="ECO:0000256" key="1">
    <source>
        <dbReference type="ARBA" id="ARBA00012513"/>
    </source>
</evidence>
<keyword evidence="3" id="KW-0547">Nucleotide-binding</keyword>
<proteinExistence type="predicted"/>
<dbReference type="InterPro" id="IPR008271">
    <property type="entry name" value="Ser/Thr_kinase_AS"/>
</dbReference>
<dbReference type="EC" id="2.7.11.1" evidence="1"/>
<dbReference type="CDD" id="cd14014">
    <property type="entry name" value="STKc_PknB_like"/>
    <property type="match status" value="1"/>
</dbReference>
<dbReference type="InterPro" id="IPR011009">
    <property type="entry name" value="Kinase-like_dom_sf"/>
</dbReference>
<dbReference type="AlphaFoldDB" id="A0A1F4RJE0"/>
<evidence type="ECO:0000256" key="3">
    <source>
        <dbReference type="ARBA" id="ARBA00022741"/>
    </source>
</evidence>
<dbReference type="PANTHER" id="PTHR43289">
    <property type="entry name" value="MITOGEN-ACTIVATED PROTEIN KINASE KINASE KINASE 20-RELATED"/>
    <property type="match status" value="1"/>
</dbReference>
<feature type="domain" description="Protein kinase" evidence="6">
    <location>
        <begin position="1"/>
        <end position="270"/>
    </location>
</feature>
<dbReference type="PROSITE" id="PS00108">
    <property type="entry name" value="PROTEIN_KINASE_ST"/>
    <property type="match status" value="1"/>
</dbReference>
<dbReference type="EMBL" id="METQ01000060">
    <property type="protein sequence ID" value="OGC08236.1"/>
    <property type="molecule type" value="Genomic_DNA"/>
</dbReference>
<comment type="caution">
    <text evidence="7">The sequence shown here is derived from an EMBL/GenBank/DDBJ whole genome shotgun (WGS) entry which is preliminary data.</text>
</comment>
<dbReference type="STRING" id="1802568.A3F86_05615"/>
<evidence type="ECO:0000259" key="6">
    <source>
        <dbReference type="PROSITE" id="PS50011"/>
    </source>
</evidence>
<evidence type="ECO:0000256" key="4">
    <source>
        <dbReference type="ARBA" id="ARBA00022777"/>
    </source>
</evidence>
<dbReference type="Gene3D" id="1.10.510.10">
    <property type="entry name" value="Transferase(Phosphotransferase) domain 1"/>
    <property type="match status" value="1"/>
</dbReference>
<keyword evidence="5" id="KW-0067">ATP-binding</keyword>
<protein>
    <recommendedName>
        <fullName evidence="1">non-specific serine/threonine protein kinase</fullName>
        <ecNumber evidence="1">2.7.11.1</ecNumber>
    </recommendedName>
</protein>
<evidence type="ECO:0000256" key="2">
    <source>
        <dbReference type="ARBA" id="ARBA00022679"/>
    </source>
</evidence>
<dbReference type="InterPro" id="IPR000719">
    <property type="entry name" value="Prot_kinase_dom"/>
</dbReference>
<name>A0A1F4RJE0_UNCSA</name>
<dbReference type="Proteomes" id="UP000179095">
    <property type="component" value="Unassembled WGS sequence"/>
</dbReference>
<keyword evidence="4" id="KW-0418">Kinase</keyword>